<evidence type="ECO:0000256" key="1">
    <source>
        <dbReference type="SAM" id="SignalP"/>
    </source>
</evidence>
<dbReference type="EMBL" id="BT042602">
    <property type="protein sequence ID" value="ACF87607.1"/>
    <property type="molecule type" value="mRNA"/>
</dbReference>
<feature type="chain" id="PRO_5002802673" evidence="1">
    <location>
        <begin position="17"/>
        <end position="57"/>
    </location>
</feature>
<sequence length="57" mass="6723">MFGVQFNIMWIPISMCLQSCSLLICLPRPILELNIASFSPNSVLLIRYEFERWLVYI</sequence>
<feature type="signal peptide" evidence="1">
    <location>
        <begin position="1"/>
        <end position="16"/>
    </location>
</feature>
<keyword evidence="1" id="KW-0732">Signal</keyword>
<organism evidence="2">
    <name type="scientific">Zea mays</name>
    <name type="common">Maize</name>
    <dbReference type="NCBI Taxonomy" id="4577"/>
    <lineage>
        <taxon>Eukaryota</taxon>
        <taxon>Viridiplantae</taxon>
        <taxon>Streptophyta</taxon>
        <taxon>Embryophyta</taxon>
        <taxon>Tracheophyta</taxon>
        <taxon>Spermatophyta</taxon>
        <taxon>Magnoliopsida</taxon>
        <taxon>Liliopsida</taxon>
        <taxon>Poales</taxon>
        <taxon>Poaceae</taxon>
        <taxon>PACMAD clade</taxon>
        <taxon>Panicoideae</taxon>
        <taxon>Andropogonodae</taxon>
        <taxon>Andropogoneae</taxon>
        <taxon>Tripsacinae</taxon>
        <taxon>Zea</taxon>
    </lineage>
</organism>
<proteinExistence type="evidence at transcript level"/>
<accession>B4FZR4</accession>
<evidence type="ECO:0000313" key="2">
    <source>
        <dbReference type="EMBL" id="ACF87607.1"/>
    </source>
</evidence>
<name>B4FZR4_MAIZE</name>
<protein>
    <submittedName>
        <fullName evidence="2">Uncharacterized protein</fullName>
    </submittedName>
</protein>
<reference evidence="2" key="1">
    <citation type="journal article" date="2009" name="PLoS Genet.">
        <title>Sequencing, mapping, and analysis of 27,455 maize full-length cDNAs.</title>
        <authorList>
            <person name="Soderlund C."/>
            <person name="Descour A."/>
            <person name="Kudrna D."/>
            <person name="Bomhoff M."/>
            <person name="Boyd L."/>
            <person name="Currie J."/>
            <person name="Angelova A."/>
            <person name="Collura K."/>
            <person name="Wissotski M."/>
            <person name="Ashley E."/>
            <person name="Morrow D."/>
            <person name="Fernandes J."/>
            <person name="Walbot V."/>
            <person name="Yu Y."/>
        </authorList>
    </citation>
    <scope>NUCLEOTIDE SEQUENCE</scope>
    <source>
        <strain evidence="2">B73</strain>
    </source>
</reference>
<dbReference type="AlphaFoldDB" id="B4FZR4"/>